<reference evidence="2" key="1">
    <citation type="journal article" date="2015" name="Nature">
        <title>Complex archaea that bridge the gap between prokaryotes and eukaryotes.</title>
        <authorList>
            <person name="Spang A."/>
            <person name="Saw J.H."/>
            <person name="Jorgensen S.L."/>
            <person name="Zaremba-Niedzwiedzka K."/>
            <person name="Martijn J."/>
            <person name="Lind A.E."/>
            <person name="van Eijk R."/>
            <person name="Schleper C."/>
            <person name="Guy L."/>
            <person name="Ettema T.J."/>
        </authorList>
    </citation>
    <scope>NUCLEOTIDE SEQUENCE</scope>
</reference>
<gene>
    <name evidence="2" type="ORF">LCGC14_0224060</name>
</gene>
<feature type="domain" description="HNH nuclease" evidence="1">
    <location>
        <begin position="85"/>
        <end position="129"/>
    </location>
</feature>
<accession>A0A0F9XG15</accession>
<dbReference type="Pfam" id="PF13392">
    <property type="entry name" value="HNH_3"/>
    <property type="match status" value="1"/>
</dbReference>
<dbReference type="CDD" id="cd00085">
    <property type="entry name" value="HNHc"/>
    <property type="match status" value="1"/>
</dbReference>
<evidence type="ECO:0000259" key="1">
    <source>
        <dbReference type="Pfam" id="PF13392"/>
    </source>
</evidence>
<dbReference type="AlphaFoldDB" id="A0A0F9XG15"/>
<organism evidence="2">
    <name type="scientific">marine sediment metagenome</name>
    <dbReference type="NCBI Taxonomy" id="412755"/>
    <lineage>
        <taxon>unclassified sequences</taxon>
        <taxon>metagenomes</taxon>
        <taxon>ecological metagenomes</taxon>
    </lineage>
</organism>
<dbReference type="SUPFAM" id="SSF54060">
    <property type="entry name" value="His-Me finger endonucleases"/>
    <property type="match status" value="1"/>
</dbReference>
<dbReference type="Gene3D" id="3.90.75.20">
    <property type="match status" value="1"/>
</dbReference>
<comment type="caution">
    <text evidence="2">The sequence shown here is derived from an EMBL/GenBank/DDBJ whole genome shotgun (WGS) entry which is preliminary data.</text>
</comment>
<evidence type="ECO:0000313" key="2">
    <source>
        <dbReference type="EMBL" id="KKN90823.1"/>
    </source>
</evidence>
<dbReference type="InterPro" id="IPR003615">
    <property type="entry name" value="HNH_nuc"/>
</dbReference>
<dbReference type="InterPro" id="IPR044925">
    <property type="entry name" value="His-Me_finger_sf"/>
</dbReference>
<dbReference type="EMBL" id="LAZR01000107">
    <property type="protein sequence ID" value="KKN90823.1"/>
    <property type="molecule type" value="Genomic_DNA"/>
</dbReference>
<name>A0A0F9XG15_9ZZZZ</name>
<proteinExistence type="predicted"/>
<protein>
    <recommendedName>
        <fullName evidence="1">HNH nuclease domain-containing protein</fullName>
    </recommendedName>
</protein>
<sequence>MSEFNKLYHEYITKGKSCKEIAKDIGMSASGLYKKLAKLRIRKVKGSFVSGKNHHQWKGGRVIKNGYIRVYSPEHPYRDYDRYVAAHHLIMEKKIGRYILKGEEVHHINGDKLNNNIDNLFLSTKREHAALHQQLQCIGKELYKRGIIGFNNKIGQYYIK</sequence>